<dbReference type="InterPro" id="IPR003953">
    <property type="entry name" value="FAD-dep_OxRdtase_2_FAD-bd"/>
</dbReference>
<evidence type="ECO:0000256" key="3">
    <source>
        <dbReference type="ARBA" id="ARBA00008040"/>
    </source>
</evidence>
<evidence type="ECO:0000259" key="14">
    <source>
        <dbReference type="Pfam" id="PF02910"/>
    </source>
</evidence>
<feature type="domain" description="Fumarate reductase/succinate dehydrogenase flavoprotein-like C-terminal" evidence="14">
    <location>
        <begin position="508"/>
        <end position="653"/>
    </location>
</feature>
<dbReference type="EC" id="1.3.5.1" evidence="4"/>
<keyword evidence="7" id="KW-0274">FAD</keyword>
<keyword evidence="6" id="KW-0285">Flavoprotein</keyword>
<evidence type="ECO:0000256" key="10">
    <source>
        <dbReference type="ARBA" id="ARBA00023136"/>
    </source>
</evidence>
<keyword evidence="8" id="KW-0249">Electron transport</keyword>
<dbReference type="PROSITE" id="PS00504">
    <property type="entry name" value="FRD_SDH_FAD_BINDING"/>
    <property type="match status" value="1"/>
</dbReference>
<dbReference type="InterPro" id="IPR030664">
    <property type="entry name" value="SdhA/FrdA/AprA"/>
</dbReference>
<evidence type="ECO:0000256" key="8">
    <source>
        <dbReference type="ARBA" id="ARBA00022982"/>
    </source>
</evidence>
<evidence type="ECO:0000256" key="4">
    <source>
        <dbReference type="ARBA" id="ARBA00012792"/>
    </source>
</evidence>
<keyword evidence="9" id="KW-0560">Oxidoreductase</keyword>
<proteinExistence type="inferred from homology"/>
<protein>
    <recommendedName>
        <fullName evidence="4">succinate dehydrogenase</fullName>
        <ecNumber evidence="4">1.3.5.1</ecNumber>
    </recommendedName>
</protein>
<dbReference type="RefSeq" id="WP_394824108.1">
    <property type="nucleotide sequence ID" value="NZ_CP089984.1"/>
</dbReference>
<comment type="catalytic activity">
    <reaction evidence="11">
        <text>a quinone + succinate = fumarate + a quinol</text>
        <dbReference type="Rhea" id="RHEA:40523"/>
        <dbReference type="ChEBI" id="CHEBI:24646"/>
        <dbReference type="ChEBI" id="CHEBI:29806"/>
        <dbReference type="ChEBI" id="CHEBI:30031"/>
        <dbReference type="ChEBI" id="CHEBI:132124"/>
        <dbReference type="EC" id="1.3.5.1"/>
    </reaction>
</comment>
<feature type="domain" description="FAD-dependent oxidoreductase 2 FAD-binding" evidence="13">
    <location>
        <begin position="17"/>
        <end position="448"/>
    </location>
</feature>
<comment type="similarity">
    <text evidence="3">Belongs to the FAD-dependent oxidoreductase 2 family. FRD/SDH subfamily.</text>
</comment>
<evidence type="ECO:0000256" key="12">
    <source>
        <dbReference type="SAM" id="MobiDB-lite"/>
    </source>
</evidence>
<comment type="cofactor">
    <cofactor evidence="1">
        <name>FAD</name>
        <dbReference type="ChEBI" id="CHEBI:57692"/>
    </cofactor>
</comment>
<reference evidence="15 16" key="1">
    <citation type="submission" date="2021-12" db="EMBL/GenBank/DDBJ databases">
        <title>Discovery of the Pendulisporaceae a myxobacterial family with distinct sporulation behavior and unique specialized metabolism.</title>
        <authorList>
            <person name="Garcia R."/>
            <person name="Popoff A."/>
            <person name="Bader C.D."/>
            <person name="Loehr J."/>
            <person name="Walesch S."/>
            <person name="Walt C."/>
            <person name="Boldt J."/>
            <person name="Bunk B."/>
            <person name="Haeckl F.J.F.P.J."/>
            <person name="Gunesch A.P."/>
            <person name="Birkelbach J."/>
            <person name="Nuebel U."/>
            <person name="Pietschmann T."/>
            <person name="Bach T."/>
            <person name="Mueller R."/>
        </authorList>
    </citation>
    <scope>NUCLEOTIDE SEQUENCE [LARGE SCALE GENOMIC DNA]</scope>
    <source>
        <strain evidence="15 16">MSr11954</strain>
    </source>
</reference>
<dbReference type="InterPro" id="IPR027477">
    <property type="entry name" value="Succ_DH/fumarate_Rdtase_cat_sf"/>
</dbReference>
<evidence type="ECO:0000313" key="15">
    <source>
        <dbReference type="EMBL" id="WXB14488.1"/>
    </source>
</evidence>
<name>A0ABZ2LXA5_9BACT</name>
<dbReference type="SUPFAM" id="SSF56425">
    <property type="entry name" value="Succinate dehydrogenase/fumarate reductase flavoprotein, catalytic domain"/>
    <property type="match status" value="1"/>
</dbReference>
<dbReference type="EMBL" id="CP089984">
    <property type="protein sequence ID" value="WXB14488.1"/>
    <property type="molecule type" value="Genomic_DNA"/>
</dbReference>
<evidence type="ECO:0000256" key="2">
    <source>
        <dbReference type="ARBA" id="ARBA00004515"/>
    </source>
</evidence>
<dbReference type="Pfam" id="PF02910">
    <property type="entry name" value="Succ_DH_flav_C"/>
    <property type="match status" value="1"/>
</dbReference>
<dbReference type="NCBIfam" id="NF006392">
    <property type="entry name" value="PRK08641.1"/>
    <property type="match status" value="1"/>
</dbReference>
<dbReference type="Proteomes" id="UP001370348">
    <property type="component" value="Chromosome"/>
</dbReference>
<dbReference type="InterPro" id="IPR003952">
    <property type="entry name" value="FRD_SDH_FAD_BS"/>
</dbReference>
<dbReference type="Gene3D" id="1.20.58.100">
    <property type="entry name" value="Fumarate reductase/succinate dehydrogenase flavoprotein-like, C-terminal domain"/>
    <property type="match status" value="1"/>
</dbReference>
<evidence type="ECO:0000259" key="13">
    <source>
        <dbReference type="Pfam" id="PF00890"/>
    </source>
</evidence>
<accession>A0ABZ2LXA5</accession>
<sequence length="679" mass="74447">MATKSILKSESNKVRRVIVVGGGLAGLMTVIKLCEAGVPVDLFSLVPVKRSHSVCAQGGINASVNTKGEGDSPQVHLEETVYGGDFLANQPPVKGMAEAAPGIVFMLDRMGVPFNRTPEGLLDFRRFGGTLFHRTAFAGATTGQQLLYALDEQVRRFETIDVEDERGVVVRGEKMVRKFEWYDFLSVVLDDAGIARGIIAQDVKTMHIEAFRGDAVCLATGGPGIVFGRSTNSVINTGTAASAVYQQGACYANGEFIQVHPTAIPGADKLRLISESARGEGGRVWVPRDPNEKRRGRDVPEKDREYFLEEKYPGYGNLVPRDIASRELFLKCFHEKRGIFNANSKRNENEVYLDLTHLPRETLEKKLSGILEIYEKFVGEDPYSNPMRVFPAVHYSMGGLWVDFERSASGSLVLGSPRNQATSIEGLYAAGEVDYQYHGANRLGANSLLSCIYGGMVAGPALASYRKGLAKSSFDLPEAVFERARKREQDRYDAILKMSGPENPYRLHEELGEMMLRDVTIERHNPTLDGVIAKIDELEERARRSGVTDTAGHANQGAPFIRHLFNMIVLARVMAIGARRRDESRGAHFKPAFRDRNDADWLKTTFALHREGAPGQNHGVEYPSTIDYSINGKAMQATGQVDTSLVKPRARKYETAGAAAATATAGAAAKAGKAEEATR</sequence>
<dbReference type="NCBIfam" id="TIGR01811">
    <property type="entry name" value="sdhA_Bsu"/>
    <property type="match status" value="1"/>
</dbReference>
<evidence type="ECO:0000256" key="6">
    <source>
        <dbReference type="ARBA" id="ARBA00022630"/>
    </source>
</evidence>
<evidence type="ECO:0000256" key="5">
    <source>
        <dbReference type="ARBA" id="ARBA00022448"/>
    </source>
</evidence>
<dbReference type="InterPro" id="IPR015939">
    <property type="entry name" value="Fum_Rdtase/Succ_DH_flav-like_C"/>
</dbReference>
<evidence type="ECO:0000256" key="1">
    <source>
        <dbReference type="ARBA" id="ARBA00001974"/>
    </source>
</evidence>
<comment type="subcellular location">
    <subcellularLocation>
        <location evidence="2">Cell inner membrane</location>
        <topology evidence="2">Peripheral membrane protein</topology>
        <orientation evidence="2">Cytoplasmic side</orientation>
    </subcellularLocation>
</comment>
<organism evidence="15 16">
    <name type="scientific">Pendulispora albinea</name>
    <dbReference type="NCBI Taxonomy" id="2741071"/>
    <lineage>
        <taxon>Bacteria</taxon>
        <taxon>Pseudomonadati</taxon>
        <taxon>Myxococcota</taxon>
        <taxon>Myxococcia</taxon>
        <taxon>Myxococcales</taxon>
        <taxon>Sorangiineae</taxon>
        <taxon>Pendulisporaceae</taxon>
        <taxon>Pendulispora</taxon>
    </lineage>
</organism>
<dbReference type="Pfam" id="PF00890">
    <property type="entry name" value="FAD_binding_2"/>
    <property type="match status" value="1"/>
</dbReference>
<evidence type="ECO:0000256" key="7">
    <source>
        <dbReference type="ARBA" id="ARBA00022827"/>
    </source>
</evidence>
<gene>
    <name evidence="15" type="primary">sdhA</name>
    <name evidence="15" type="ORF">LZC94_42520</name>
</gene>
<dbReference type="Gene3D" id="3.50.50.60">
    <property type="entry name" value="FAD/NAD(P)-binding domain"/>
    <property type="match status" value="1"/>
</dbReference>
<evidence type="ECO:0000313" key="16">
    <source>
        <dbReference type="Proteomes" id="UP001370348"/>
    </source>
</evidence>
<dbReference type="Gene3D" id="3.90.700.10">
    <property type="entry name" value="Succinate dehydrogenase/fumarate reductase flavoprotein, catalytic domain"/>
    <property type="match status" value="1"/>
</dbReference>
<dbReference type="InterPro" id="IPR037099">
    <property type="entry name" value="Fum_R/Succ_DH_flav-like_C_sf"/>
</dbReference>
<evidence type="ECO:0000256" key="11">
    <source>
        <dbReference type="ARBA" id="ARBA00049220"/>
    </source>
</evidence>
<dbReference type="PANTHER" id="PTHR11632">
    <property type="entry name" value="SUCCINATE DEHYDROGENASE 2 FLAVOPROTEIN SUBUNIT"/>
    <property type="match status" value="1"/>
</dbReference>
<dbReference type="InterPro" id="IPR011280">
    <property type="entry name" value="Succ_DH/Fum_Rdt_flav_su"/>
</dbReference>
<keyword evidence="16" id="KW-1185">Reference proteome</keyword>
<dbReference type="SUPFAM" id="SSF46977">
    <property type="entry name" value="Succinate dehydrogenase/fumarate reductase flavoprotein C-terminal domain"/>
    <property type="match status" value="1"/>
</dbReference>
<keyword evidence="10" id="KW-0472">Membrane</keyword>
<dbReference type="SUPFAM" id="SSF51905">
    <property type="entry name" value="FAD/NAD(P)-binding domain"/>
    <property type="match status" value="1"/>
</dbReference>
<dbReference type="InterPro" id="IPR036188">
    <property type="entry name" value="FAD/NAD-bd_sf"/>
</dbReference>
<evidence type="ECO:0000256" key="9">
    <source>
        <dbReference type="ARBA" id="ARBA00023002"/>
    </source>
</evidence>
<dbReference type="PANTHER" id="PTHR11632:SF53">
    <property type="entry name" value="SUCCINATE DEHYDROGENASE FLAVOPROTEIN SUBUNIT"/>
    <property type="match status" value="1"/>
</dbReference>
<keyword evidence="5" id="KW-0813">Transport</keyword>
<feature type="region of interest" description="Disordered" evidence="12">
    <location>
        <begin position="657"/>
        <end position="679"/>
    </location>
</feature>
<feature type="compositionally biased region" description="Low complexity" evidence="12">
    <location>
        <begin position="657"/>
        <end position="671"/>
    </location>
</feature>